<dbReference type="RefSeq" id="XP_041427113.1">
    <property type="nucleotide sequence ID" value="XM_041571179.1"/>
</dbReference>
<gene>
    <name evidence="3" type="primary">LOC121396342</name>
</gene>
<feature type="region of interest" description="Disordered" evidence="1">
    <location>
        <begin position="61"/>
        <end position="84"/>
    </location>
</feature>
<proteinExistence type="predicted"/>
<protein>
    <submittedName>
        <fullName evidence="3">BBSome-interacting protein 1-like</fullName>
    </submittedName>
</protein>
<organism evidence="2 3">
    <name type="scientific">Xenopus laevis</name>
    <name type="common">African clawed frog</name>
    <dbReference type="NCBI Taxonomy" id="8355"/>
    <lineage>
        <taxon>Eukaryota</taxon>
        <taxon>Metazoa</taxon>
        <taxon>Chordata</taxon>
        <taxon>Craniata</taxon>
        <taxon>Vertebrata</taxon>
        <taxon>Euteleostomi</taxon>
        <taxon>Amphibia</taxon>
        <taxon>Batrachia</taxon>
        <taxon>Anura</taxon>
        <taxon>Pipoidea</taxon>
        <taxon>Pipidae</taxon>
        <taxon>Xenopodinae</taxon>
        <taxon>Xenopus</taxon>
        <taxon>Xenopus</taxon>
    </lineage>
</organism>
<dbReference type="AlphaFoldDB" id="A0A8J1LC43"/>
<feature type="compositionally biased region" description="Basic and acidic residues" evidence="1">
    <location>
        <begin position="124"/>
        <end position="134"/>
    </location>
</feature>
<dbReference type="Pfam" id="PF14777">
    <property type="entry name" value="BBIP10"/>
    <property type="match status" value="1"/>
</dbReference>
<evidence type="ECO:0000256" key="1">
    <source>
        <dbReference type="SAM" id="MobiDB-lite"/>
    </source>
</evidence>
<dbReference type="PANTHER" id="PTHR28596:SF1">
    <property type="entry name" value="BBSOME-INTERACTING PROTEIN 1"/>
    <property type="match status" value="1"/>
</dbReference>
<dbReference type="GO" id="GO:0060271">
    <property type="term" value="P:cilium assembly"/>
    <property type="evidence" value="ECO:0007669"/>
    <property type="project" value="InterPro"/>
</dbReference>
<name>A0A8J1LC43_XENLA</name>
<reference evidence="3" key="1">
    <citation type="submission" date="2025-08" db="UniProtKB">
        <authorList>
            <consortium name="RefSeq"/>
        </authorList>
    </citation>
    <scope>IDENTIFICATION</scope>
    <source>
        <strain evidence="3">J_2021</strain>
        <tissue evidence="3">Erythrocytes</tissue>
    </source>
</reference>
<evidence type="ECO:0000313" key="2">
    <source>
        <dbReference type="Proteomes" id="UP000186698"/>
    </source>
</evidence>
<dbReference type="OrthoDB" id="2154978at2759"/>
<dbReference type="GeneID" id="121396342"/>
<dbReference type="GO" id="GO:0097500">
    <property type="term" value="P:receptor localization to non-motile cilium"/>
    <property type="evidence" value="ECO:0007669"/>
    <property type="project" value="TreeGrafter"/>
</dbReference>
<keyword evidence="2" id="KW-1185">Reference proteome</keyword>
<evidence type="ECO:0000313" key="3">
    <source>
        <dbReference type="RefSeq" id="XP_041427113.1"/>
    </source>
</evidence>
<dbReference type="KEGG" id="xla:121396342"/>
<dbReference type="InterPro" id="IPR028233">
    <property type="entry name" value="BBIP10"/>
</dbReference>
<dbReference type="Proteomes" id="UP000186698">
    <property type="component" value="Chromosome 7S"/>
</dbReference>
<accession>A0A8J1LC43</accession>
<feature type="region of interest" description="Disordered" evidence="1">
    <location>
        <begin position="124"/>
        <end position="145"/>
    </location>
</feature>
<dbReference type="PANTHER" id="PTHR28596">
    <property type="entry name" value="BBSOME-INTERACTING PROTEIN 1"/>
    <property type="match status" value="1"/>
</dbReference>
<sequence>MTLEMKDGVSCSSFTVQISANSAIFPNRDRDIQEINTHLTNGMCEFDIKMIPENVSALPGLSRNSASVRPGEAGNGGNGNGSEATRRVRAGQLCVEDVPTMVLCKPKILPLKSVTLEKLEKMQREAQEAIRRQEAVQSDPPPGPE</sequence>
<dbReference type="GO" id="GO:0034464">
    <property type="term" value="C:BBSome"/>
    <property type="evidence" value="ECO:0007669"/>
    <property type="project" value="InterPro"/>
</dbReference>